<dbReference type="RefSeq" id="XP_065330240.1">
    <property type="nucleotide sequence ID" value="XM_065474168.1"/>
</dbReference>
<reference evidence="1" key="1">
    <citation type="journal article" date="2024" name="BMC Genomics">
        <title>Functional annotation of a divergent genome using sequence and structure-based similarity.</title>
        <authorList>
            <person name="Svedberg D."/>
            <person name="Winiger R.R."/>
            <person name="Berg A."/>
            <person name="Sharma H."/>
            <person name="Tellgren-Roth C."/>
            <person name="Debrunner-Vossbrinck B.A."/>
            <person name="Vossbrinck C.R."/>
            <person name="Barandun J."/>
        </authorList>
    </citation>
    <scope>NUCLEOTIDE SEQUENCE</scope>
    <source>
        <strain evidence="1">Illinois isolate</strain>
    </source>
</reference>
<dbReference type="GeneID" id="90541918"/>
<keyword evidence="2" id="KW-1185">Reference proteome</keyword>
<dbReference type="AlphaFoldDB" id="A0AAX4JDM9"/>
<evidence type="ECO:0000313" key="1">
    <source>
        <dbReference type="EMBL" id="WUR04095.1"/>
    </source>
</evidence>
<dbReference type="SUPFAM" id="SSF48065">
    <property type="entry name" value="DBL homology domain (DH-domain)"/>
    <property type="match status" value="1"/>
</dbReference>
<gene>
    <name evidence="1" type="ORF">VNE69_07162</name>
</gene>
<sequence>MGGENIIDEDFSYYIDMFPKKYHSSRSFITYIEEFGSICISLISKENTTFVYCRSILGLLEFEYTNSQLKEEQILFMSFDKYFRHFINNWDLQLNTRSTLFDNVFSFLTSNIVSLTSNRTRQPLNNLIKTFVLSNINKFKIENLKNRISELNYFYAEEIENFILRDFLEIELKNEKIEDVKHFDELNVTSEDLENLGINYKNIENGLSTVIHELISTELEVLIIMNKMYYNGILIQKEKLEIYKFNEYFKDFEKLYFLSKRFVSDLVNTFNMFKYKKVDYTLQDIFKPDKNQEYSSNFDEYKNLDFKFDQDTYKFNETSNADLTSNLDLTSNADLTLKLDEYKENKIIFVNDENDLTEKLSTILYKNLEYFYSFKNFSIFSESILKNCKIKNFNIDLLRDTFNIMTQRLTKYNALLSKILSYTHPDSLGYLPLKFFLIKIRKFVLLCDNLTDIQFKKEKTWELCIKYDLYDVKDLYIDEITSDKYKLILIADYILILNLNGKLLDIYNVETLDIHENGNKSFFLITNRKSNITLHYKYEYEDYSMYVMRYKCMSRGIRDRIVFNLRHSKKKFNKNQREIIKKIEREKEVFGIPYLYQKDEDWILMKYRLIMNEILEVNENLKIKKF</sequence>
<dbReference type="EMBL" id="CP142732">
    <property type="protein sequence ID" value="WUR04095.1"/>
    <property type="molecule type" value="Genomic_DNA"/>
</dbReference>
<dbReference type="Proteomes" id="UP001334084">
    <property type="component" value="Chromosome 7"/>
</dbReference>
<evidence type="ECO:0000313" key="2">
    <source>
        <dbReference type="Proteomes" id="UP001334084"/>
    </source>
</evidence>
<protein>
    <submittedName>
        <fullName evidence="1">Rho guanine nucleotide exchange factor</fullName>
    </submittedName>
</protein>
<name>A0AAX4JDM9_9MICR</name>
<proteinExistence type="predicted"/>
<dbReference type="KEGG" id="vnx:VNE69_07162"/>
<dbReference type="InterPro" id="IPR035899">
    <property type="entry name" value="DBL_dom_sf"/>
</dbReference>
<dbReference type="Gene3D" id="1.20.900.10">
    <property type="entry name" value="Dbl homology (DH) domain"/>
    <property type="match status" value="1"/>
</dbReference>
<organism evidence="1 2">
    <name type="scientific">Vairimorpha necatrix</name>
    <dbReference type="NCBI Taxonomy" id="6039"/>
    <lineage>
        <taxon>Eukaryota</taxon>
        <taxon>Fungi</taxon>
        <taxon>Fungi incertae sedis</taxon>
        <taxon>Microsporidia</taxon>
        <taxon>Nosematidae</taxon>
        <taxon>Vairimorpha</taxon>
    </lineage>
</organism>
<accession>A0AAX4JDM9</accession>